<sequence length="582" mass="63477">MADPLNLACLDWREKLKRGETPIASLPIDSVEAEVAVGFFNKLVVPDIPGQPTMGEVSGEWFRDIIRAAFGTVEFVDDPRQPGQKMMVRRIGEVFVLVPKKNSKTTNSAALGIVALLMNRRPNIDGVIIGPTQEVADKCFSQAVAMIEADEYLNRRFKVIEHKKTIIDLHVDEQTGVAMNAKLKIKSFDPKVVTGSIPAFAILDELHVMAESHHASRVIGQIRGGMITNDESLLVIITTQSETVPSGVFKAELEVARGIRDGKIPPGGRMLPVLYEFPVEVQGHPDKPWRDVKLWPQVLPNLERSITLARLIPDYEQAQQKGPEEEARWASQHLNIQIGLGLNLDGWSGARHWLACALPELSLAKLLRDCEVATIGIDWGGADDLASLAVIGRRKGDKVWLLWTKSWARPTVLTQRKEIAERLQDFVNEGDLVIVQTGEDQAAQAAEICAQVLDSGLLPEQSGIGLDSAGVALLIDALAAQNMCDPLVQAVGQGWRLQSAISTLPLKLEAKKLLHAGQGIMGWAVGNAKQELKGSNYLVTKQAAGSAKIDPLMAVFNAAMLMFLNPVAQQGSISIPSDYEVA</sequence>
<dbReference type="InterPro" id="IPR046462">
    <property type="entry name" value="TerL_nuclease"/>
</dbReference>
<reference evidence="3 4" key="1">
    <citation type="journal article" date="2014" name="Int. J. Syst. Evol. Microbiol.">
        <title>Complete genome sequence of Corynebacterium casei LMG S-19264T (=DSM 44701T), isolated from a smear-ripened cheese.</title>
        <authorList>
            <consortium name="US DOE Joint Genome Institute (JGI-PGF)"/>
            <person name="Walter F."/>
            <person name="Albersmeier A."/>
            <person name="Kalinowski J."/>
            <person name="Ruckert C."/>
        </authorList>
    </citation>
    <scope>NUCLEOTIDE SEQUENCE [LARGE SCALE GENOMIC DNA]</scope>
    <source>
        <strain evidence="3 4">NBRC 111766</strain>
    </source>
</reference>
<evidence type="ECO:0000313" key="4">
    <source>
        <dbReference type="Proteomes" id="UP001157355"/>
    </source>
</evidence>
<dbReference type="RefSeq" id="WP_284325870.1">
    <property type="nucleotide sequence ID" value="NZ_BSPP01000010.1"/>
</dbReference>
<dbReference type="PANTHER" id="PTHR41287">
    <property type="match status" value="1"/>
</dbReference>
<name>A0AA37X2M3_9RHOB</name>
<accession>A0AA37X2M3</accession>
<feature type="domain" description="Terminase large subunit-like endonuclease" evidence="2">
    <location>
        <begin position="290"/>
        <end position="559"/>
    </location>
</feature>
<dbReference type="EMBL" id="BSPP01000010">
    <property type="protein sequence ID" value="GLS87695.1"/>
    <property type="molecule type" value="Genomic_DNA"/>
</dbReference>
<dbReference type="GO" id="GO:0004519">
    <property type="term" value="F:endonuclease activity"/>
    <property type="evidence" value="ECO:0007669"/>
    <property type="project" value="InterPro"/>
</dbReference>
<dbReference type="Pfam" id="PF20441">
    <property type="entry name" value="TerL_nuclease"/>
    <property type="match status" value="1"/>
</dbReference>
<dbReference type="InterPro" id="IPR046461">
    <property type="entry name" value="TerL_ATPase"/>
</dbReference>
<dbReference type="PANTHER" id="PTHR41287:SF1">
    <property type="entry name" value="PROTEIN YMFN"/>
    <property type="match status" value="1"/>
</dbReference>
<dbReference type="Gene3D" id="3.40.50.300">
    <property type="entry name" value="P-loop containing nucleotide triphosphate hydrolases"/>
    <property type="match status" value="1"/>
</dbReference>
<protein>
    <submittedName>
        <fullName evidence="3">Terminase</fullName>
    </submittedName>
</protein>
<evidence type="ECO:0000259" key="1">
    <source>
        <dbReference type="Pfam" id="PF03354"/>
    </source>
</evidence>
<dbReference type="InterPro" id="IPR005021">
    <property type="entry name" value="Terminase_largesu-like"/>
</dbReference>
<dbReference type="AlphaFoldDB" id="A0AA37X2M3"/>
<keyword evidence="4" id="KW-1185">Reference proteome</keyword>
<comment type="caution">
    <text evidence="3">The sequence shown here is derived from an EMBL/GenBank/DDBJ whole genome shotgun (WGS) entry which is preliminary data.</text>
</comment>
<proteinExistence type="predicted"/>
<evidence type="ECO:0000313" key="3">
    <source>
        <dbReference type="EMBL" id="GLS87695.1"/>
    </source>
</evidence>
<organism evidence="3 4">
    <name type="scientific">Cypionkella aquatica</name>
    <dbReference type="NCBI Taxonomy" id="1756042"/>
    <lineage>
        <taxon>Bacteria</taxon>
        <taxon>Pseudomonadati</taxon>
        <taxon>Pseudomonadota</taxon>
        <taxon>Alphaproteobacteria</taxon>
        <taxon>Rhodobacterales</taxon>
        <taxon>Paracoccaceae</taxon>
        <taxon>Cypionkella</taxon>
    </lineage>
</organism>
<evidence type="ECO:0000259" key="2">
    <source>
        <dbReference type="Pfam" id="PF20441"/>
    </source>
</evidence>
<dbReference type="InterPro" id="IPR027417">
    <property type="entry name" value="P-loop_NTPase"/>
</dbReference>
<gene>
    <name evidence="3" type="ORF">GCM10010873_26690</name>
</gene>
<dbReference type="Pfam" id="PF03354">
    <property type="entry name" value="TerL_ATPase"/>
    <property type="match status" value="1"/>
</dbReference>
<feature type="domain" description="Terminase large subunit-like ATPase" evidence="1">
    <location>
        <begin position="87"/>
        <end position="244"/>
    </location>
</feature>
<dbReference type="Proteomes" id="UP001157355">
    <property type="component" value="Unassembled WGS sequence"/>
</dbReference>